<evidence type="ECO:0000256" key="1">
    <source>
        <dbReference type="SAM" id="Coils"/>
    </source>
</evidence>
<protein>
    <recommendedName>
        <fullName evidence="5">Bacteriophage tail tape measure C-terminal domain-containing protein</fullName>
    </recommendedName>
</protein>
<accession>A0A2Z2H2W1</accession>
<dbReference type="KEGG" id="kus:B9G99_00110"/>
<feature type="region of interest" description="Disordered" evidence="2">
    <location>
        <begin position="756"/>
        <end position="788"/>
    </location>
</feature>
<dbReference type="RefSeq" id="WP_086620206.1">
    <property type="nucleotide sequence ID" value="NZ_CP021323.1"/>
</dbReference>
<keyword evidence="1" id="KW-0175">Coiled coil</keyword>
<organism evidence="3 4">
    <name type="scientific">Kushneria konosiri</name>
    <dbReference type="NCBI Taxonomy" id="698828"/>
    <lineage>
        <taxon>Bacteria</taxon>
        <taxon>Pseudomonadati</taxon>
        <taxon>Pseudomonadota</taxon>
        <taxon>Gammaproteobacteria</taxon>
        <taxon>Oceanospirillales</taxon>
        <taxon>Halomonadaceae</taxon>
        <taxon>Kushneria</taxon>
    </lineage>
</organism>
<sequence>MASLGQLTLDLVARIGGFTGPLDQAQRHTKVKMTAIASSVKAATASIVGAGTAVAGAGAAIVAFTNHAAESAKTLTNQAALANTSVEEFQRLAYASNTVGVEQDKLADILKDTNDRVGDFLNTGGGEMADFFEKIAPRIGVTAEQFRNLSGPQALQKFYDGLQAANLSQAEMTFYMESVADEATALIPLLRDGGAGFAEMAAEADSLGIVLSEMDIARLNEFRDQFNRLTSIFSSMSNLLAAELAPYLSVLADYIVDASNGADGLREALPGALHNAVAALGPLLDGFYEFQKVDAQFQVAMASMDLAVAEFAQSGYESMDYFIQTAINGINNIIRGINAIPGVDDVELLGSFRESEFFAGIQKQAADARVELDELQQNLDDISSREPPSTIVQRYLGRVQDKMDEGVDLPVRIATGTGSGPIDHDAAEAAQKAADAIQSQLDALDLQAQTVGMTADETQLYKLALEGATDAQLAQARAALETVSAFKQQEQATQDYQQLLGALQTDEEKRTAQLRERLAVLDAMTLSQQEYADVASRIAGAAFSDAPEYQGLDATVGGPLGELDKVDDAQEKLEEWYSTQLEMLDEFRSERADLNAQWDDQERALKEEHEAKLEDIERARQVARMAAGEEFFGNMSDITKTFFGEQSAEYRAAFALEKAYALAKVIMNAPKTASDAYAAMAGIPFVGPALGVAAAGAALAYQTAQISSVQSASLSGMAHDGIDSIPETGSWFLQKGERVTTSETSAKLDKTLDDVQRNQAGGGSGVTINMIEDSSRAGERRQRTGADGSTEVDVFVADIMGDGPRSKAIKTKFGLKAQGA</sequence>
<feature type="coiled-coil region" evidence="1">
    <location>
        <begin position="358"/>
        <end position="385"/>
    </location>
</feature>
<proteinExistence type="predicted"/>
<keyword evidence="4" id="KW-1185">Reference proteome</keyword>
<feature type="coiled-coil region" evidence="1">
    <location>
        <begin position="584"/>
        <end position="626"/>
    </location>
</feature>
<evidence type="ECO:0000256" key="2">
    <source>
        <dbReference type="SAM" id="MobiDB-lite"/>
    </source>
</evidence>
<dbReference type="EMBL" id="CP021323">
    <property type="protein sequence ID" value="ARS51499.1"/>
    <property type="molecule type" value="Genomic_DNA"/>
</dbReference>
<dbReference type="Proteomes" id="UP000250025">
    <property type="component" value="Chromosome"/>
</dbReference>
<dbReference type="OrthoDB" id="6174294at2"/>
<evidence type="ECO:0000313" key="4">
    <source>
        <dbReference type="Proteomes" id="UP000250025"/>
    </source>
</evidence>
<name>A0A2Z2H2W1_9GAMM</name>
<dbReference type="AlphaFoldDB" id="A0A2Z2H2W1"/>
<feature type="compositionally biased region" description="Basic and acidic residues" evidence="2">
    <location>
        <begin position="773"/>
        <end position="784"/>
    </location>
</feature>
<evidence type="ECO:0008006" key="5">
    <source>
        <dbReference type="Google" id="ProtNLM"/>
    </source>
</evidence>
<evidence type="ECO:0000313" key="3">
    <source>
        <dbReference type="EMBL" id="ARS51499.1"/>
    </source>
</evidence>
<reference evidence="3 4" key="1">
    <citation type="journal article" date="2017" name="Int. J. Syst. Evol. Microbiol.">
        <title>Kushneria konosiri sp. nov., isolated from the Korean salt-fermented seafood Daemi-jeot.</title>
        <authorList>
            <person name="Yun J.H."/>
            <person name="Park S.K."/>
            <person name="Lee J.Y."/>
            <person name="Jung M.J."/>
            <person name="Bae J.W."/>
        </authorList>
    </citation>
    <scope>NUCLEOTIDE SEQUENCE [LARGE SCALE GENOMIC DNA]</scope>
    <source>
        <strain evidence="3 4">X49</strain>
    </source>
</reference>
<gene>
    <name evidence="3" type="ORF">B9G99_00110</name>
</gene>